<evidence type="ECO:0000313" key="3">
    <source>
        <dbReference type="Proteomes" id="UP001597214"/>
    </source>
</evidence>
<comment type="caution">
    <text evidence="2">The sequence shown here is derived from an EMBL/GenBank/DDBJ whole genome shotgun (WGS) entry which is preliminary data.</text>
</comment>
<dbReference type="RefSeq" id="WP_377928958.1">
    <property type="nucleotide sequence ID" value="NZ_JBHUEM010000023.1"/>
</dbReference>
<evidence type="ECO:0000256" key="1">
    <source>
        <dbReference type="SAM" id="Phobius"/>
    </source>
</evidence>
<dbReference type="EMBL" id="JBHUEM010000023">
    <property type="protein sequence ID" value="MFD1737738.1"/>
    <property type="molecule type" value="Genomic_DNA"/>
</dbReference>
<keyword evidence="1" id="KW-1133">Transmembrane helix</keyword>
<organism evidence="2 3">
    <name type="scientific">Bacillus salitolerans</name>
    <dbReference type="NCBI Taxonomy" id="1437434"/>
    <lineage>
        <taxon>Bacteria</taxon>
        <taxon>Bacillati</taxon>
        <taxon>Bacillota</taxon>
        <taxon>Bacilli</taxon>
        <taxon>Bacillales</taxon>
        <taxon>Bacillaceae</taxon>
        <taxon>Bacillus</taxon>
    </lineage>
</organism>
<dbReference type="Pfam" id="PF09560">
    <property type="entry name" value="Spore_YunB"/>
    <property type="match status" value="1"/>
</dbReference>
<accession>A0ABW4LSV0</accession>
<dbReference type="InterPro" id="IPR014197">
    <property type="entry name" value="Sporulation_prot_YunB"/>
</dbReference>
<sequence>MVKFRGKKPRRGPLPFRYVFLLSFVIFTFSTAIGLWIVNKGIEPTLIAYAESKTEQIATLVINKAINQKIAEDMDINELIITELDADGNVSLIKFNPSIVTRVLSETTNVVQRSLNEVADGNLSALEFISDIEIETSEQAKSRGITYEIPLGQATNNALLGNLGPKVPIRFMPIGEVSSDIVTSTEEFGINNAWLEVAVKIKVNVQIIVPFATKQKTVTTEIPIGMAVLPGQVPEFYNGAGGEGVSPSIEISP</sequence>
<gene>
    <name evidence="2" type="primary">yunB</name>
    <name evidence="2" type="ORF">ACFSCX_14475</name>
</gene>
<keyword evidence="3" id="KW-1185">Reference proteome</keyword>
<proteinExistence type="predicted"/>
<dbReference type="PIRSF" id="PIRSF021383">
    <property type="entry name" value="YunB"/>
    <property type="match status" value="1"/>
</dbReference>
<reference evidence="3" key="1">
    <citation type="journal article" date="2019" name="Int. J. Syst. Evol. Microbiol.">
        <title>The Global Catalogue of Microorganisms (GCM) 10K type strain sequencing project: providing services to taxonomists for standard genome sequencing and annotation.</title>
        <authorList>
            <consortium name="The Broad Institute Genomics Platform"/>
            <consortium name="The Broad Institute Genome Sequencing Center for Infectious Disease"/>
            <person name="Wu L."/>
            <person name="Ma J."/>
        </authorList>
    </citation>
    <scope>NUCLEOTIDE SEQUENCE [LARGE SCALE GENOMIC DNA]</scope>
    <source>
        <strain evidence="3">CCUG 49339</strain>
    </source>
</reference>
<name>A0ABW4LSV0_9BACI</name>
<dbReference type="Proteomes" id="UP001597214">
    <property type="component" value="Unassembled WGS sequence"/>
</dbReference>
<feature type="transmembrane region" description="Helical" evidence="1">
    <location>
        <begin position="20"/>
        <end position="38"/>
    </location>
</feature>
<evidence type="ECO:0000313" key="2">
    <source>
        <dbReference type="EMBL" id="MFD1737738.1"/>
    </source>
</evidence>
<keyword evidence="1" id="KW-0472">Membrane</keyword>
<protein>
    <submittedName>
        <fullName evidence="2">Sporulation protein YunB</fullName>
    </submittedName>
</protein>
<keyword evidence="1" id="KW-0812">Transmembrane</keyword>
<dbReference type="NCBIfam" id="TIGR02832">
    <property type="entry name" value="spo_yunB"/>
    <property type="match status" value="1"/>
</dbReference>